<accession>A0A0X1SY55</accession>
<evidence type="ECO:0000256" key="2">
    <source>
        <dbReference type="SAM" id="SignalP"/>
    </source>
</evidence>
<feature type="signal peptide" evidence="2">
    <location>
        <begin position="1"/>
        <end position="19"/>
    </location>
</feature>
<evidence type="ECO:0000313" key="3">
    <source>
        <dbReference type="EMBL" id="AMB84620.1"/>
    </source>
</evidence>
<feature type="chain" id="PRO_5043534171" description="Lipoprotein" evidence="2">
    <location>
        <begin position="20"/>
        <end position="75"/>
    </location>
</feature>
<reference evidence="3 4" key="1">
    <citation type="submission" date="2016-01" db="EMBL/GenBank/DDBJ databases">
        <authorList>
            <person name="McClelland M."/>
            <person name="Jain A."/>
            <person name="Saraogi P."/>
            <person name="Mendelson R."/>
            <person name="Westerman R."/>
            <person name="SanMiguel P."/>
            <person name="Csonka L."/>
        </authorList>
    </citation>
    <scope>NUCLEOTIDE SEQUENCE [LARGE SCALE GENOMIC DNA]</scope>
    <source>
        <strain evidence="3 4">NCPPB 2472</strain>
    </source>
</reference>
<keyword evidence="2" id="KW-0732">Signal</keyword>
<dbReference type="PROSITE" id="PS51257">
    <property type="entry name" value="PROKAR_LIPOPROTEIN"/>
    <property type="match status" value="1"/>
</dbReference>
<organism evidence="3 4">
    <name type="scientific">Pseudomonas agarici</name>
    <dbReference type="NCBI Taxonomy" id="46677"/>
    <lineage>
        <taxon>Bacteria</taxon>
        <taxon>Pseudomonadati</taxon>
        <taxon>Pseudomonadota</taxon>
        <taxon>Gammaproteobacteria</taxon>
        <taxon>Pseudomonadales</taxon>
        <taxon>Pseudomonadaceae</taxon>
        <taxon>Pseudomonas</taxon>
    </lineage>
</organism>
<evidence type="ECO:0000256" key="1">
    <source>
        <dbReference type="SAM" id="MobiDB-lite"/>
    </source>
</evidence>
<feature type="region of interest" description="Disordered" evidence="1">
    <location>
        <begin position="46"/>
        <end position="75"/>
    </location>
</feature>
<evidence type="ECO:0008006" key="5">
    <source>
        <dbReference type="Google" id="ProtNLM"/>
    </source>
</evidence>
<dbReference type="RefSeq" id="WP_017131141.1">
    <property type="nucleotide sequence ID" value="NZ_CP014135.1"/>
</dbReference>
<sequence length="75" mass="7820">MKPSLVKAALVVASLLLSACSGVTTNSNNSNNSACETLSCQQHYNSSARSSQPSGSMSNNLGRSFSEYGASMLRD</sequence>
<evidence type="ECO:0000313" key="4">
    <source>
        <dbReference type="Proteomes" id="UP000063229"/>
    </source>
</evidence>
<dbReference type="AlphaFoldDB" id="A0A0X1SY55"/>
<protein>
    <recommendedName>
        <fullName evidence="5">Lipoprotein</fullName>
    </recommendedName>
</protein>
<dbReference type="Proteomes" id="UP000063229">
    <property type="component" value="Chromosome"/>
</dbReference>
<dbReference type="OrthoDB" id="7015277at2"/>
<dbReference type="EMBL" id="CP014135">
    <property type="protein sequence ID" value="AMB84620.1"/>
    <property type="molecule type" value="Genomic_DNA"/>
</dbReference>
<dbReference type="KEGG" id="pagb:AWM79_04585"/>
<name>A0A0X1SY55_PSEAA</name>
<feature type="compositionally biased region" description="Polar residues" evidence="1">
    <location>
        <begin position="46"/>
        <end position="63"/>
    </location>
</feature>
<keyword evidence="4" id="KW-1185">Reference proteome</keyword>
<proteinExistence type="predicted"/>
<gene>
    <name evidence="3" type="ORF">AWM79_04585</name>
</gene>